<dbReference type="Pfam" id="PF18942">
    <property type="entry name" value="DUF5689"/>
    <property type="match status" value="1"/>
</dbReference>
<dbReference type="EMBL" id="VSSQ01034884">
    <property type="protein sequence ID" value="MPM86965.1"/>
    <property type="molecule type" value="Genomic_DNA"/>
</dbReference>
<protein>
    <recommendedName>
        <fullName evidence="1">DUF5689 domain-containing protein</fullName>
    </recommendedName>
</protein>
<sequence length="57" mass="6131">MNVVVRTSGYAKFASEPVPALNTYADVTGVFTKFGTTYQLVLLSLDGVKPLQTPPVQ</sequence>
<gene>
    <name evidence="2" type="ORF">SDC9_134058</name>
</gene>
<organism evidence="2">
    <name type="scientific">bioreactor metagenome</name>
    <dbReference type="NCBI Taxonomy" id="1076179"/>
    <lineage>
        <taxon>unclassified sequences</taxon>
        <taxon>metagenomes</taxon>
        <taxon>ecological metagenomes</taxon>
    </lineage>
</organism>
<accession>A0A645DCP8</accession>
<name>A0A645DCP8_9ZZZZ</name>
<proteinExistence type="predicted"/>
<dbReference type="InterPro" id="IPR043744">
    <property type="entry name" value="DUF5689"/>
</dbReference>
<evidence type="ECO:0000313" key="2">
    <source>
        <dbReference type="EMBL" id="MPM86965.1"/>
    </source>
</evidence>
<comment type="caution">
    <text evidence="2">The sequence shown here is derived from an EMBL/GenBank/DDBJ whole genome shotgun (WGS) entry which is preliminary data.</text>
</comment>
<reference evidence="2" key="1">
    <citation type="submission" date="2019-08" db="EMBL/GenBank/DDBJ databases">
        <authorList>
            <person name="Kucharzyk K."/>
            <person name="Murdoch R.W."/>
            <person name="Higgins S."/>
            <person name="Loffler F."/>
        </authorList>
    </citation>
    <scope>NUCLEOTIDE SEQUENCE</scope>
</reference>
<dbReference type="AlphaFoldDB" id="A0A645DCP8"/>
<feature type="domain" description="DUF5689" evidence="1">
    <location>
        <begin position="2"/>
        <end position="46"/>
    </location>
</feature>
<evidence type="ECO:0000259" key="1">
    <source>
        <dbReference type="Pfam" id="PF18942"/>
    </source>
</evidence>